<protein>
    <submittedName>
        <fullName evidence="1">Uncharacterized protein</fullName>
    </submittedName>
</protein>
<reference evidence="1 2" key="1">
    <citation type="submission" date="2021-06" db="EMBL/GenBank/DDBJ databases">
        <title>Caerostris darwini draft genome.</title>
        <authorList>
            <person name="Kono N."/>
            <person name="Arakawa K."/>
        </authorList>
    </citation>
    <scope>NUCLEOTIDE SEQUENCE [LARGE SCALE GENOMIC DNA]</scope>
</reference>
<evidence type="ECO:0000313" key="2">
    <source>
        <dbReference type="Proteomes" id="UP001054837"/>
    </source>
</evidence>
<organism evidence="1 2">
    <name type="scientific">Caerostris darwini</name>
    <dbReference type="NCBI Taxonomy" id="1538125"/>
    <lineage>
        <taxon>Eukaryota</taxon>
        <taxon>Metazoa</taxon>
        <taxon>Ecdysozoa</taxon>
        <taxon>Arthropoda</taxon>
        <taxon>Chelicerata</taxon>
        <taxon>Arachnida</taxon>
        <taxon>Araneae</taxon>
        <taxon>Araneomorphae</taxon>
        <taxon>Entelegynae</taxon>
        <taxon>Araneoidea</taxon>
        <taxon>Araneidae</taxon>
        <taxon>Caerostris</taxon>
    </lineage>
</organism>
<keyword evidence="2" id="KW-1185">Reference proteome</keyword>
<name>A0AAV4QHB2_9ARAC</name>
<dbReference type="AlphaFoldDB" id="A0AAV4QHB2"/>
<comment type="caution">
    <text evidence="1">The sequence shown here is derived from an EMBL/GenBank/DDBJ whole genome shotgun (WGS) entry which is preliminary data.</text>
</comment>
<dbReference type="EMBL" id="BPLQ01004374">
    <property type="protein sequence ID" value="GIY07632.1"/>
    <property type="molecule type" value="Genomic_DNA"/>
</dbReference>
<dbReference type="Proteomes" id="UP001054837">
    <property type="component" value="Unassembled WGS sequence"/>
</dbReference>
<accession>A0AAV4QHB2</accession>
<sequence>MGALSKSLSISSSGIINRNLPKQIMDKSSAGDAPLHPSNLVVIAPSNPGGRRQCRFRNVISEDISWGFFFIYRLLPKE</sequence>
<evidence type="ECO:0000313" key="1">
    <source>
        <dbReference type="EMBL" id="GIY07632.1"/>
    </source>
</evidence>
<proteinExistence type="predicted"/>
<gene>
    <name evidence="1" type="ORF">CDAR_93331</name>
</gene>